<dbReference type="InterPro" id="IPR018359">
    <property type="entry name" value="Bromodomain_CS"/>
</dbReference>
<sequence length="877" mass="98688">MEAEPEIETNAEPGIKMNAEPEIRTNAELEIGTNAEPEIGTNAEHADINAINEAKQIVNGVMQSNNDPSNDGNRPLNTSTFEDEELLVLFMNCLKDEMRVDMEMQGLIRVRPENLSSDIAGQIYPKNTLMPIETNVQTTIETNVETTIETNVETTIETNVETSIEMNVEPEIGTNAEPEIGMNVEPKIGTNAEPEIGMNVELEIGTNAEPEIGTIAEPEIRTNVETSIETNAEPKIGTNAEPEIRTNVETSIETNAEPKIGTNVETSIETNAEPKIGTNAEPEIRTNAELEIGTNADPEIGTNAESEIRTNAEPEIGMNVELEIGTNAEPEIRTNAEPEIGTNTEPEIGTNVELEIGTNAEPEIRTNAELEIGTNAEPEIGTNAEHADINAINEAEQIAAEVSMDSNSIKILPNGIKIVNGVAQMPFDRSELNDGDQSTFEPRFTNQLQYLKNFVTKDIFRNRSALPFLKPFNSSKDPFYYDIIEKPMDFTTIKKRLDFLWYQSADECIADIRQIFINCFRFNSPSDDVYLKGLKLLNLFNRKYAKMPEDEEDIDCPPKPSLEKYMKKNKPKASKPSNCFANEPSNETTICLNTDPSTSSFDPRRSKRESQMTTRSKSGIKIRKPNKGFPIPLTVAVKKVPLNQPLKECLDFVKELFKKYHAEYTWPFWKPVSEKDFPDYRQKIEKPMDLTTIKNNLETGAYLTVDDFAKDMRLIVSNCRQYNDSNSPIVEKARLLEEMFESRYSQWPEDYFSQKLEIKELKKLEKLTAKRSPQTSDGPVDVQKKLKLLQNRMQILTKKMNNLLKQSGQKKSIDTSSSLISTQITEASDSFQMQSEANEESGEKSIDNPDYLMEDETNPDDNNNGMVQTNFSTNRLI</sequence>
<keyword evidence="7" id="KW-1185">Reference proteome</keyword>
<evidence type="ECO:0000256" key="1">
    <source>
        <dbReference type="ARBA" id="ARBA00023117"/>
    </source>
</evidence>
<feature type="domain" description="Bromo" evidence="4">
    <location>
        <begin position="660"/>
        <end position="730"/>
    </location>
</feature>
<keyword evidence="1 2" id="KW-0103">Bromodomain</keyword>
<feature type="compositionally biased region" description="Polar residues" evidence="3">
    <location>
        <begin position="591"/>
        <end position="601"/>
    </location>
</feature>
<evidence type="ECO:0000313" key="7">
    <source>
        <dbReference type="Proteomes" id="UP000070412"/>
    </source>
</evidence>
<dbReference type="GO" id="GO:0005634">
    <property type="term" value="C:nucleus"/>
    <property type="evidence" value="ECO:0007669"/>
    <property type="project" value="TreeGrafter"/>
</dbReference>
<dbReference type="GO" id="GO:0000785">
    <property type="term" value="C:chromatin"/>
    <property type="evidence" value="ECO:0007669"/>
    <property type="project" value="TreeGrafter"/>
</dbReference>
<dbReference type="InterPro" id="IPR001487">
    <property type="entry name" value="Bromodomain"/>
</dbReference>
<organism evidence="5">
    <name type="scientific">Sarcoptes scabiei</name>
    <name type="common">Itch mite</name>
    <name type="synonym">Acarus scabiei</name>
    <dbReference type="NCBI Taxonomy" id="52283"/>
    <lineage>
        <taxon>Eukaryota</taxon>
        <taxon>Metazoa</taxon>
        <taxon>Ecdysozoa</taxon>
        <taxon>Arthropoda</taxon>
        <taxon>Chelicerata</taxon>
        <taxon>Arachnida</taxon>
        <taxon>Acari</taxon>
        <taxon>Acariformes</taxon>
        <taxon>Sarcoptiformes</taxon>
        <taxon>Astigmata</taxon>
        <taxon>Psoroptidia</taxon>
        <taxon>Sarcoptoidea</taxon>
        <taxon>Sarcoptidae</taxon>
        <taxon>Sarcoptinae</taxon>
        <taxon>Sarcoptes</taxon>
    </lineage>
</organism>
<evidence type="ECO:0000256" key="2">
    <source>
        <dbReference type="PROSITE-ProRule" id="PRU00035"/>
    </source>
</evidence>
<dbReference type="Proteomes" id="UP000070412">
    <property type="component" value="Unassembled WGS sequence"/>
</dbReference>
<dbReference type="EMBL" id="WVUK01000051">
    <property type="protein sequence ID" value="KAF7494850.1"/>
    <property type="molecule type" value="Genomic_DNA"/>
</dbReference>
<reference evidence="5" key="2">
    <citation type="submission" date="2020-01" db="EMBL/GenBank/DDBJ databases">
        <authorList>
            <person name="Korhonen P.K.K."/>
            <person name="Guangxu M.G."/>
            <person name="Wang T.W."/>
            <person name="Stroehlein A.J.S."/>
            <person name="Young N.D."/>
            <person name="Ang C.-S.A."/>
            <person name="Fernando D.W.F."/>
            <person name="Lu H.L."/>
            <person name="Taylor S.T."/>
            <person name="Ehtesham M.E.M."/>
            <person name="Najaraj S.H.N."/>
            <person name="Harsha G.H.G."/>
            <person name="Madugundu A.M."/>
            <person name="Renuse S.R."/>
            <person name="Holt D.H."/>
            <person name="Pandey A.P."/>
            <person name="Papenfuss A.P."/>
            <person name="Gasser R.B.G."/>
            <person name="Fischer K.F."/>
        </authorList>
    </citation>
    <scope>NUCLEOTIDE SEQUENCE</scope>
    <source>
        <strain evidence="5">SSS_KF_BRIS2020</strain>
    </source>
</reference>
<dbReference type="OrthoDB" id="21449at2759"/>
<dbReference type="InterPro" id="IPR036427">
    <property type="entry name" value="Bromodomain-like_sf"/>
</dbReference>
<dbReference type="Gene3D" id="1.20.920.10">
    <property type="entry name" value="Bromodomain-like"/>
    <property type="match status" value="2"/>
</dbReference>
<evidence type="ECO:0000259" key="4">
    <source>
        <dbReference type="PROSITE" id="PS50014"/>
    </source>
</evidence>
<dbReference type="InterPro" id="IPR050935">
    <property type="entry name" value="Bromo_chromatin_reader"/>
</dbReference>
<accession>A0A834VGI2</accession>
<dbReference type="SMART" id="SM00297">
    <property type="entry name" value="BROMO"/>
    <property type="match status" value="2"/>
</dbReference>
<evidence type="ECO:0000313" key="6">
    <source>
        <dbReference type="EnsemblMetazoa" id="KAF7494850.1"/>
    </source>
</evidence>
<gene>
    <name evidence="5" type="ORF">SSS_4886</name>
</gene>
<feature type="region of interest" description="Disordered" evidence="3">
    <location>
        <begin position="825"/>
        <end position="877"/>
    </location>
</feature>
<dbReference type="AlphaFoldDB" id="A0A834VGI2"/>
<proteinExistence type="predicted"/>
<dbReference type="GO" id="GO:0006338">
    <property type="term" value="P:chromatin remodeling"/>
    <property type="evidence" value="ECO:0007669"/>
    <property type="project" value="TreeGrafter"/>
</dbReference>
<name>A0A834VGI2_SARSC</name>
<feature type="region of interest" description="Disordered" evidence="3">
    <location>
        <begin position="591"/>
        <end position="621"/>
    </location>
</feature>
<evidence type="ECO:0000256" key="3">
    <source>
        <dbReference type="SAM" id="MobiDB-lite"/>
    </source>
</evidence>
<feature type="domain" description="Bromo" evidence="4">
    <location>
        <begin position="460"/>
        <end position="530"/>
    </location>
</feature>
<dbReference type="SUPFAM" id="SSF47370">
    <property type="entry name" value="Bromodomain"/>
    <property type="match status" value="2"/>
</dbReference>
<dbReference type="PANTHER" id="PTHR22880">
    <property type="entry name" value="FALZ-RELATED BROMODOMAIN-CONTAINING PROTEINS"/>
    <property type="match status" value="1"/>
</dbReference>
<feature type="compositionally biased region" description="Polar residues" evidence="3">
    <location>
        <begin position="860"/>
        <end position="877"/>
    </location>
</feature>
<dbReference type="PROSITE" id="PS50014">
    <property type="entry name" value="BROMODOMAIN_2"/>
    <property type="match status" value="2"/>
</dbReference>
<dbReference type="PROSITE" id="PS00633">
    <property type="entry name" value="BROMODOMAIN_1"/>
    <property type="match status" value="2"/>
</dbReference>
<dbReference type="PANTHER" id="PTHR22880:SF225">
    <property type="entry name" value="BROMODOMAIN-CONTAINING PROTEIN BET-1-RELATED"/>
    <property type="match status" value="1"/>
</dbReference>
<dbReference type="Pfam" id="PF00439">
    <property type="entry name" value="Bromodomain"/>
    <property type="match status" value="2"/>
</dbReference>
<reference evidence="7" key="1">
    <citation type="journal article" date="2020" name="PLoS Negl. Trop. Dis.">
        <title>High-quality nuclear genome for Sarcoptes scabiei-A critical resource for a neglected parasite.</title>
        <authorList>
            <person name="Korhonen P.K."/>
            <person name="Gasser R.B."/>
            <person name="Ma G."/>
            <person name="Wang T."/>
            <person name="Stroehlein A.J."/>
            <person name="Young N.D."/>
            <person name="Ang C.S."/>
            <person name="Fernando D.D."/>
            <person name="Lu H.C."/>
            <person name="Taylor S."/>
            <person name="Reynolds S.L."/>
            <person name="Mofiz E."/>
            <person name="Najaraj S.H."/>
            <person name="Gowda H."/>
            <person name="Madugundu A."/>
            <person name="Renuse S."/>
            <person name="Holt D."/>
            <person name="Pandey A."/>
            <person name="Papenfuss A.T."/>
            <person name="Fischer K."/>
        </authorList>
    </citation>
    <scope>NUCLEOTIDE SEQUENCE [LARGE SCALE GENOMIC DNA]</scope>
</reference>
<dbReference type="PRINTS" id="PR00503">
    <property type="entry name" value="BROMODOMAIN"/>
</dbReference>
<dbReference type="GO" id="GO:0006355">
    <property type="term" value="P:regulation of DNA-templated transcription"/>
    <property type="evidence" value="ECO:0007669"/>
    <property type="project" value="TreeGrafter"/>
</dbReference>
<feature type="compositionally biased region" description="Polar residues" evidence="3">
    <location>
        <begin position="825"/>
        <end position="836"/>
    </location>
</feature>
<reference evidence="6" key="3">
    <citation type="submission" date="2022-06" db="UniProtKB">
        <authorList>
            <consortium name="EnsemblMetazoa"/>
        </authorList>
    </citation>
    <scope>IDENTIFICATION</scope>
</reference>
<evidence type="ECO:0000313" key="5">
    <source>
        <dbReference type="EMBL" id="KAF7494850.1"/>
    </source>
</evidence>
<protein>
    <submittedName>
        <fullName evidence="5">Bromodomain testis-specific protein</fullName>
    </submittedName>
</protein>
<dbReference type="EnsemblMetazoa" id="SSS_4886s_mrna">
    <property type="protein sequence ID" value="KAF7494850.1"/>
    <property type="gene ID" value="SSS_4886"/>
</dbReference>